<comment type="similarity">
    <text evidence="7">Belongs to the drug/metabolite transporter (DMT) superfamily. Small multidrug resistance (SMR) (TC 2.A.7.1) family. Gdx/SugE subfamily.</text>
</comment>
<organism evidence="11 12">
    <name type="scientific">Candidatus Anaerobiospirillum merdipullorum</name>
    <dbReference type="NCBI Taxonomy" id="2838450"/>
    <lineage>
        <taxon>Bacteria</taxon>
        <taxon>Pseudomonadati</taxon>
        <taxon>Pseudomonadota</taxon>
        <taxon>Gammaproteobacteria</taxon>
        <taxon>Aeromonadales</taxon>
        <taxon>Succinivibrionaceae</taxon>
        <taxon>Anaerobiospirillum</taxon>
    </lineage>
</organism>
<evidence type="ECO:0000313" key="12">
    <source>
        <dbReference type="Proteomes" id="UP000824150"/>
    </source>
</evidence>
<dbReference type="PANTHER" id="PTHR30561">
    <property type="entry name" value="SMR FAMILY PROTON-DEPENDENT DRUG EFFLUX TRANSPORTER SUGE"/>
    <property type="match status" value="1"/>
</dbReference>
<dbReference type="EMBL" id="JAHLFG010000061">
    <property type="protein sequence ID" value="MBU3826937.1"/>
    <property type="molecule type" value="Genomic_DNA"/>
</dbReference>
<evidence type="ECO:0000256" key="10">
    <source>
        <dbReference type="SAM" id="Phobius"/>
    </source>
</evidence>
<evidence type="ECO:0000256" key="4">
    <source>
        <dbReference type="ARBA" id="ARBA00022692"/>
    </source>
</evidence>
<evidence type="ECO:0000256" key="1">
    <source>
        <dbReference type="ARBA" id="ARBA00004651"/>
    </source>
</evidence>
<dbReference type="GO" id="GO:0022857">
    <property type="term" value="F:transmembrane transporter activity"/>
    <property type="evidence" value="ECO:0007669"/>
    <property type="project" value="InterPro"/>
</dbReference>
<reference evidence="11" key="1">
    <citation type="journal article" date="2021" name="PeerJ">
        <title>Extensive microbial diversity within the chicken gut microbiome revealed by metagenomics and culture.</title>
        <authorList>
            <person name="Gilroy R."/>
            <person name="Ravi A."/>
            <person name="Getino M."/>
            <person name="Pursley I."/>
            <person name="Horton D.L."/>
            <person name="Alikhan N.F."/>
            <person name="Baker D."/>
            <person name="Gharbi K."/>
            <person name="Hall N."/>
            <person name="Watson M."/>
            <person name="Adriaenssens E.M."/>
            <person name="Foster-Nyarko E."/>
            <person name="Jarju S."/>
            <person name="Secka A."/>
            <person name="Antonio M."/>
            <person name="Oren A."/>
            <person name="Chaudhuri R.R."/>
            <person name="La Ragione R."/>
            <person name="Hildebrand F."/>
            <person name="Pallen M.J."/>
        </authorList>
    </citation>
    <scope>NUCLEOTIDE SEQUENCE</scope>
    <source>
        <strain evidence="11">687</strain>
    </source>
</reference>
<feature type="transmembrane region" description="Helical" evidence="10">
    <location>
        <begin position="7"/>
        <end position="24"/>
    </location>
</feature>
<dbReference type="AlphaFoldDB" id="A0A9E2NSA7"/>
<accession>A0A9E2NSA7</accession>
<comment type="subcellular location">
    <subcellularLocation>
        <location evidence="1 9">Cell membrane</location>
        <topology evidence="1 9">Multi-pass membrane protein</topology>
    </subcellularLocation>
</comment>
<evidence type="ECO:0000256" key="5">
    <source>
        <dbReference type="ARBA" id="ARBA00022989"/>
    </source>
</evidence>
<proteinExistence type="inferred from homology"/>
<reference evidence="11" key="2">
    <citation type="submission" date="2021-04" db="EMBL/GenBank/DDBJ databases">
        <authorList>
            <person name="Gilroy R."/>
        </authorList>
    </citation>
    <scope>NUCLEOTIDE SEQUENCE</scope>
    <source>
        <strain evidence="11">687</strain>
    </source>
</reference>
<evidence type="ECO:0000256" key="3">
    <source>
        <dbReference type="ARBA" id="ARBA00022475"/>
    </source>
</evidence>
<dbReference type="Pfam" id="PF00893">
    <property type="entry name" value="Multi_Drug_Res"/>
    <property type="match status" value="1"/>
</dbReference>
<sequence>MIMYSPWLTLVIAGLFEVGWPLGFKLAHTVGAQRTAFIAFAVISMVLSGYFLYLAQKHLPIGTAYAVWTGVGTIGTFAVGVLFFHDVVSLLRILGVTLILGGVIVLKLSA</sequence>
<keyword evidence="4 9" id="KW-0812">Transmembrane</keyword>
<dbReference type="GO" id="GO:1990961">
    <property type="term" value="P:xenobiotic detoxification by transmembrane export across the plasma membrane"/>
    <property type="evidence" value="ECO:0007669"/>
    <property type="project" value="UniProtKB-ARBA"/>
</dbReference>
<dbReference type="PANTHER" id="PTHR30561:SF0">
    <property type="entry name" value="GUANIDINIUM EXPORTER"/>
    <property type="match status" value="1"/>
</dbReference>
<keyword evidence="2" id="KW-0813">Transport</keyword>
<dbReference type="GO" id="GO:0005886">
    <property type="term" value="C:plasma membrane"/>
    <property type="evidence" value="ECO:0007669"/>
    <property type="project" value="UniProtKB-SubCell"/>
</dbReference>
<evidence type="ECO:0000256" key="7">
    <source>
        <dbReference type="ARBA" id="ARBA00038151"/>
    </source>
</evidence>
<protein>
    <recommendedName>
        <fullName evidence="8">Guanidinium exporter</fullName>
    </recommendedName>
</protein>
<feature type="transmembrane region" description="Helical" evidence="10">
    <location>
        <begin position="90"/>
        <end position="108"/>
    </location>
</feature>
<gene>
    <name evidence="11" type="ORF">IAA31_05555</name>
</gene>
<keyword evidence="5 10" id="KW-1133">Transmembrane helix</keyword>
<feature type="transmembrane region" description="Helical" evidence="10">
    <location>
        <begin position="65"/>
        <end position="84"/>
    </location>
</feature>
<name>A0A9E2NSA7_9GAMM</name>
<dbReference type="InterPro" id="IPR000390">
    <property type="entry name" value="Small_drug/metabolite_transptr"/>
</dbReference>
<dbReference type="InterPro" id="IPR045324">
    <property type="entry name" value="Small_multidrug_res"/>
</dbReference>
<dbReference type="FunFam" id="1.10.3730.20:FF:000001">
    <property type="entry name" value="Quaternary ammonium compound resistance transporter SugE"/>
    <property type="match status" value="1"/>
</dbReference>
<dbReference type="Proteomes" id="UP000824150">
    <property type="component" value="Unassembled WGS sequence"/>
</dbReference>
<evidence type="ECO:0000256" key="8">
    <source>
        <dbReference type="ARBA" id="ARBA00039168"/>
    </source>
</evidence>
<evidence type="ECO:0000313" key="11">
    <source>
        <dbReference type="EMBL" id="MBU3826937.1"/>
    </source>
</evidence>
<evidence type="ECO:0000256" key="2">
    <source>
        <dbReference type="ARBA" id="ARBA00022448"/>
    </source>
</evidence>
<keyword evidence="6 10" id="KW-0472">Membrane</keyword>
<feature type="transmembrane region" description="Helical" evidence="10">
    <location>
        <begin position="36"/>
        <end position="53"/>
    </location>
</feature>
<dbReference type="Gene3D" id="1.10.3730.20">
    <property type="match status" value="1"/>
</dbReference>
<comment type="caution">
    <text evidence="11">The sequence shown here is derived from an EMBL/GenBank/DDBJ whole genome shotgun (WGS) entry which is preliminary data.</text>
</comment>
<evidence type="ECO:0000256" key="9">
    <source>
        <dbReference type="RuleBase" id="RU003942"/>
    </source>
</evidence>
<dbReference type="InterPro" id="IPR037185">
    <property type="entry name" value="EmrE-like"/>
</dbReference>
<keyword evidence="3" id="KW-1003">Cell membrane</keyword>
<dbReference type="SUPFAM" id="SSF103481">
    <property type="entry name" value="Multidrug resistance efflux transporter EmrE"/>
    <property type="match status" value="1"/>
</dbReference>
<evidence type="ECO:0000256" key="6">
    <source>
        <dbReference type="ARBA" id="ARBA00023136"/>
    </source>
</evidence>